<feature type="transmembrane region" description="Helical" evidence="2">
    <location>
        <begin position="38"/>
        <end position="64"/>
    </location>
</feature>
<dbReference type="EMBL" id="JAKWBI020000371">
    <property type="protein sequence ID" value="KAJ2895843.1"/>
    <property type="molecule type" value="Genomic_DNA"/>
</dbReference>
<reference evidence="3" key="1">
    <citation type="submission" date="2022-07" db="EMBL/GenBank/DDBJ databases">
        <title>Draft genome sequence of Zalerion maritima ATCC 34329, a (micro)plastics degrading marine fungus.</title>
        <authorList>
            <person name="Paco A."/>
            <person name="Goncalves M.F.M."/>
            <person name="Rocha-Santos T.A.P."/>
            <person name="Alves A."/>
        </authorList>
    </citation>
    <scope>NUCLEOTIDE SEQUENCE</scope>
    <source>
        <strain evidence="3">ATCC 34329</strain>
    </source>
</reference>
<dbReference type="GO" id="GO:0005886">
    <property type="term" value="C:plasma membrane"/>
    <property type="evidence" value="ECO:0007669"/>
    <property type="project" value="InterPro"/>
</dbReference>
<feature type="transmembrane region" description="Helical" evidence="2">
    <location>
        <begin position="224"/>
        <end position="257"/>
    </location>
</feature>
<evidence type="ECO:0000256" key="1">
    <source>
        <dbReference type="SAM" id="MobiDB-lite"/>
    </source>
</evidence>
<evidence type="ECO:0000256" key="2">
    <source>
        <dbReference type="SAM" id="Phobius"/>
    </source>
</evidence>
<dbReference type="InterPro" id="IPR031606">
    <property type="entry name" value="Kch1/2"/>
</dbReference>
<gene>
    <name evidence="3" type="ORF">MKZ38_006127</name>
</gene>
<feature type="region of interest" description="Disordered" evidence="1">
    <location>
        <begin position="420"/>
        <end position="614"/>
    </location>
</feature>
<feature type="compositionally biased region" description="Polar residues" evidence="1">
    <location>
        <begin position="507"/>
        <end position="548"/>
    </location>
</feature>
<comment type="caution">
    <text evidence="3">The sequence shown here is derived from an EMBL/GenBank/DDBJ whole genome shotgun (WGS) entry which is preliminary data.</text>
</comment>
<protein>
    <submittedName>
        <fullName evidence="3">Pheromone-regulated membrane protein</fullName>
    </submittedName>
</protein>
<keyword evidence="2" id="KW-0472">Membrane</keyword>
<keyword evidence="2" id="KW-0812">Transmembrane</keyword>
<keyword evidence="4" id="KW-1185">Reference proteome</keyword>
<dbReference type="PANTHER" id="PTHR36424:SF1">
    <property type="entry name" value="LOW AFFINITY K(+) TRANSPORTER 1-RELATED"/>
    <property type="match status" value="1"/>
</dbReference>
<accession>A0AAD5RJW5</accession>
<dbReference type="AlphaFoldDB" id="A0AAD5RJW5"/>
<feature type="compositionally biased region" description="Polar residues" evidence="1">
    <location>
        <begin position="372"/>
        <end position="385"/>
    </location>
</feature>
<dbReference type="Pfam" id="PF16944">
    <property type="entry name" value="KCH"/>
    <property type="match status" value="1"/>
</dbReference>
<organism evidence="3 4">
    <name type="scientific">Zalerion maritima</name>
    <dbReference type="NCBI Taxonomy" id="339359"/>
    <lineage>
        <taxon>Eukaryota</taxon>
        <taxon>Fungi</taxon>
        <taxon>Dikarya</taxon>
        <taxon>Ascomycota</taxon>
        <taxon>Pezizomycotina</taxon>
        <taxon>Sordariomycetes</taxon>
        <taxon>Lulworthiomycetidae</taxon>
        <taxon>Lulworthiales</taxon>
        <taxon>Lulworthiaceae</taxon>
        <taxon>Zalerion</taxon>
    </lineage>
</organism>
<sequence>MGCLSHRRKEVEVRPEQKWDYITLGDFKSTSCFTPFAYGYLWISLLISISVYAIDTFTAVNILVFDRFFEKFDEGDLNFISRVVAKWIFTVCIILSFVNLLYEYIRAWKIMKRGSVAECYLDNIAVRTESLRFGQGQGWRRFLLFAELTKSKKGAEYVALFTYFNFQSWIRVLLCSGPRQVVNALVLYAYVTSEFAIGSDEDVQAGFLSIFSTIKEIATDDPFLALILSGMVFTLVIWVFSFLGLLISFFFFIFFLWHWIPNSDSGLSGYCERKINKRLMKIVFAKVNKAIAKEEEVRLKAETKSARKNGEKLPEKRQATLPSFMDDDKLPNMPSLARTDTQQTLPAYTSRPGSPGRSFEMGAIDQKRPMPNRSNTNLSAAPSYSSKTSLMGGAAGMGYRSESPAPSLPALDMGALASPNRTMTMSSTHSNAVQNPSPLNRGITNSPSPFGTAYTQSPSAYSPDGLPALPSAPGRSMTNMSSNSGYNRPPPGPGRGPGGRPPYVGGQSNYNDYSSNGRASPAPSTYSQASSSISPPRNAYAQPQQPMRSVTGPVPPRGPQYPPLRNMTAPVPTRLQHPQPQHPPRPQNQRDYLGSGSDYGYNDDVESQRGGYRY</sequence>
<feature type="compositionally biased region" description="Polar residues" evidence="1">
    <location>
        <begin position="420"/>
        <end position="460"/>
    </location>
</feature>
<feature type="compositionally biased region" description="Pro residues" evidence="1">
    <location>
        <begin position="553"/>
        <end position="562"/>
    </location>
</feature>
<dbReference type="GO" id="GO:0015079">
    <property type="term" value="F:potassium ion transmembrane transporter activity"/>
    <property type="evidence" value="ECO:0007669"/>
    <property type="project" value="InterPro"/>
</dbReference>
<feature type="region of interest" description="Disordered" evidence="1">
    <location>
        <begin position="366"/>
        <end position="385"/>
    </location>
</feature>
<dbReference type="PANTHER" id="PTHR36424">
    <property type="entry name" value="PHEROMONE-REGULATED MEMBRANE PROTEIN 6"/>
    <property type="match status" value="1"/>
</dbReference>
<name>A0AAD5RJW5_9PEZI</name>
<dbReference type="Proteomes" id="UP001201980">
    <property type="component" value="Unassembled WGS sequence"/>
</dbReference>
<proteinExistence type="predicted"/>
<evidence type="ECO:0000313" key="4">
    <source>
        <dbReference type="Proteomes" id="UP001201980"/>
    </source>
</evidence>
<feature type="transmembrane region" description="Helical" evidence="2">
    <location>
        <begin position="84"/>
        <end position="105"/>
    </location>
</feature>
<keyword evidence="2" id="KW-1133">Transmembrane helix</keyword>
<evidence type="ECO:0000313" key="3">
    <source>
        <dbReference type="EMBL" id="KAJ2895843.1"/>
    </source>
</evidence>
<feature type="compositionally biased region" description="Polar residues" evidence="1">
    <location>
        <begin position="476"/>
        <end position="486"/>
    </location>
</feature>